<keyword evidence="4" id="KW-0472">Membrane</keyword>
<dbReference type="InterPro" id="IPR004182">
    <property type="entry name" value="GRAM"/>
</dbReference>
<dbReference type="InterPro" id="IPR035892">
    <property type="entry name" value="C2_domain_sf"/>
</dbReference>
<accession>A0AAW2ME84</accession>
<evidence type="ECO:0000256" key="4">
    <source>
        <dbReference type="ARBA" id="ARBA00023136"/>
    </source>
</evidence>
<keyword evidence="3" id="KW-1133">Transmembrane helix</keyword>
<dbReference type="Pfam" id="PF16016">
    <property type="entry name" value="VASt"/>
    <property type="match status" value="2"/>
</dbReference>
<dbReference type="InterPro" id="IPR044511">
    <property type="entry name" value="At1g03370/At5g50170-like"/>
</dbReference>
<reference evidence="8" key="1">
    <citation type="submission" date="2020-06" db="EMBL/GenBank/DDBJ databases">
        <authorList>
            <person name="Li T."/>
            <person name="Hu X."/>
            <person name="Zhang T."/>
            <person name="Song X."/>
            <person name="Zhang H."/>
            <person name="Dai N."/>
            <person name="Sheng W."/>
            <person name="Hou X."/>
            <person name="Wei L."/>
        </authorList>
    </citation>
    <scope>NUCLEOTIDE SEQUENCE</scope>
    <source>
        <strain evidence="8">KEN8</strain>
        <tissue evidence="8">Leaf</tissue>
    </source>
</reference>
<dbReference type="PROSITE" id="PS51778">
    <property type="entry name" value="VAST"/>
    <property type="match status" value="2"/>
</dbReference>
<keyword evidence="2" id="KW-0812">Transmembrane</keyword>
<evidence type="ECO:0000313" key="8">
    <source>
        <dbReference type="EMBL" id="KAL0328707.1"/>
    </source>
</evidence>
<protein>
    <submittedName>
        <fullName evidence="8">C2 and GRAM domain-containing protein</fullName>
    </submittedName>
</protein>
<dbReference type="Pfam" id="PF02893">
    <property type="entry name" value="GRAM"/>
    <property type="match status" value="1"/>
</dbReference>
<proteinExistence type="predicted"/>
<dbReference type="Gene3D" id="2.60.40.150">
    <property type="entry name" value="C2 domain"/>
    <property type="match status" value="2"/>
</dbReference>
<dbReference type="SUPFAM" id="SSF49562">
    <property type="entry name" value="C2 domain (Calcium/lipid-binding domain, CaLB)"/>
    <property type="match status" value="2"/>
</dbReference>
<evidence type="ECO:0000259" key="6">
    <source>
        <dbReference type="PROSITE" id="PS50004"/>
    </source>
</evidence>
<reference evidence="8" key="2">
    <citation type="journal article" date="2024" name="Plant">
        <title>Genomic evolution and insights into agronomic trait innovations of Sesamum species.</title>
        <authorList>
            <person name="Miao H."/>
            <person name="Wang L."/>
            <person name="Qu L."/>
            <person name="Liu H."/>
            <person name="Sun Y."/>
            <person name="Le M."/>
            <person name="Wang Q."/>
            <person name="Wei S."/>
            <person name="Zheng Y."/>
            <person name="Lin W."/>
            <person name="Duan Y."/>
            <person name="Cao H."/>
            <person name="Xiong S."/>
            <person name="Wang X."/>
            <person name="Wei L."/>
            <person name="Li C."/>
            <person name="Ma Q."/>
            <person name="Ju M."/>
            <person name="Zhao R."/>
            <person name="Li G."/>
            <person name="Mu C."/>
            <person name="Tian Q."/>
            <person name="Mei H."/>
            <person name="Zhang T."/>
            <person name="Gao T."/>
            <person name="Zhang H."/>
        </authorList>
    </citation>
    <scope>NUCLEOTIDE SEQUENCE</scope>
    <source>
        <strain evidence="8">KEN8</strain>
    </source>
</reference>
<feature type="domain" description="C2" evidence="6">
    <location>
        <begin position="335"/>
        <end position="453"/>
    </location>
</feature>
<dbReference type="GO" id="GO:0016020">
    <property type="term" value="C:membrane"/>
    <property type="evidence" value="ECO:0007669"/>
    <property type="project" value="UniProtKB-SubCell"/>
</dbReference>
<dbReference type="PRINTS" id="PR00360">
    <property type="entry name" value="C2DOMAIN"/>
</dbReference>
<comment type="caution">
    <text evidence="8">The sequence shown here is derived from an EMBL/GenBank/DDBJ whole genome shotgun (WGS) entry which is preliminary data.</text>
</comment>
<feature type="domain" description="VASt" evidence="7">
    <location>
        <begin position="120"/>
        <end position="296"/>
    </location>
</feature>
<dbReference type="PANTHER" id="PTHR46296">
    <property type="entry name" value="BNAA05G37250D PROTEIN"/>
    <property type="match status" value="1"/>
</dbReference>
<feature type="compositionally biased region" description="Acidic residues" evidence="5">
    <location>
        <begin position="631"/>
        <end position="643"/>
    </location>
</feature>
<dbReference type="SMART" id="SM00568">
    <property type="entry name" value="GRAM"/>
    <property type="match status" value="1"/>
</dbReference>
<evidence type="ECO:0000256" key="3">
    <source>
        <dbReference type="ARBA" id="ARBA00022989"/>
    </source>
</evidence>
<dbReference type="InterPro" id="IPR011993">
    <property type="entry name" value="PH-like_dom_sf"/>
</dbReference>
<feature type="domain" description="VASt" evidence="7">
    <location>
        <begin position="676"/>
        <end position="836"/>
    </location>
</feature>
<dbReference type="AlphaFoldDB" id="A0AAW2ME84"/>
<feature type="region of interest" description="Disordered" evidence="5">
    <location>
        <begin position="147"/>
        <end position="173"/>
    </location>
</feature>
<dbReference type="PROSITE" id="PS50004">
    <property type="entry name" value="C2"/>
    <property type="match status" value="2"/>
</dbReference>
<organism evidence="8">
    <name type="scientific">Sesamum calycinum</name>
    <dbReference type="NCBI Taxonomy" id="2727403"/>
    <lineage>
        <taxon>Eukaryota</taxon>
        <taxon>Viridiplantae</taxon>
        <taxon>Streptophyta</taxon>
        <taxon>Embryophyta</taxon>
        <taxon>Tracheophyta</taxon>
        <taxon>Spermatophyta</taxon>
        <taxon>Magnoliopsida</taxon>
        <taxon>eudicotyledons</taxon>
        <taxon>Gunneridae</taxon>
        <taxon>Pentapetalae</taxon>
        <taxon>asterids</taxon>
        <taxon>lamiids</taxon>
        <taxon>Lamiales</taxon>
        <taxon>Pedaliaceae</taxon>
        <taxon>Sesamum</taxon>
    </lineage>
</organism>
<evidence type="ECO:0000256" key="2">
    <source>
        <dbReference type="ARBA" id="ARBA00022692"/>
    </source>
</evidence>
<dbReference type="Gene3D" id="2.30.29.30">
    <property type="entry name" value="Pleckstrin-homology domain (PH domain)/Phosphotyrosine-binding domain (PTB)"/>
    <property type="match status" value="1"/>
</dbReference>
<dbReference type="PANTHER" id="PTHR46296:SF8">
    <property type="entry name" value="OS06G0297800 PROTEIN"/>
    <property type="match status" value="1"/>
</dbReference>
<dbReference type="EMBL" id="JACGWM010000014">
    <property type="protein sequence ID" value="KAL0328707.1"/>
    <property type="molecule type" value="Genomic_DNA"/>
</dbReference>
<evidence type="ECO:0000256" key="1">
    <source>
        <dbReference type="ARBA" id="ARBA00004167"/>
    </source>
</evidence>
<name>A0AAW2ME84_9LAMI</name>
<gene>
    <name evidence="8" type="ORF">Scaly_2303300</name>
</gene>
<dbReference type="CDD" id="cd00030">
    <property type="entry name" value="C2"/>
    <property type="match status" value="2"/>
</dbReference>
<dbReference type="Pfam" id="PF00168">
    <property type="entry name" value="C2"/>
    <property type="match status" value="2"/>
</dbReference>
<dbReference type="SMART" id="SM00239">
    <property type="entry name" value="C2"/>
    <property type="match status" value="2"/>
</dbReference>
<comment type="subcellular location">
    <subcellularLocation>
        <location evidence="1">Membrane</location>
        <topology evidence="1">Single-pass membrane protein</topology>
    </subcellularLocation>
</comment>
<sequence>MKLLVRVIEARNIYAKDAHGLSDPYVKLQLGKQKFRTKVMKKCLNPSWCEEFTFKVEDLKEELVISVLDEDKYFNDDFVGETKVPVNWVFEAKDQSLGTAWYVLQSKNKKAKSKDGGEILLTICFSQNSTLLELPPIGDPSALLKKHSFPGRDTPSRSLHRRSSSPRTLEFENNGESLKRVVSSIKPPTKLVKALKATEDQTYLRADGKAFAVLATVNTPDAPYGKTFKTEILHCISPGPEQPSGEQTSRLVVSWRLNFSQSTMMKGMIENGARQGIKESFEQIEKLLAQMVKPLDLKDIGSEKDQLLASLQVEHQSDWKLAAQATAAGLSVSLYAGQSAKSDHGIKGQGDGWLLTVALIEGSNLVKVNSRRCSDPYVVFTCNGKKRTSSIKFQRSKPLWNEIFEFDAMDEPPSTLGVEVFDFDGPFSEATSLGRAEINFLKSNFSDLSDIWIPLQGKLDYIAKMEKEVGKKIKLRSPQTNSAFQKLFGLPPEEFLINDFACNLKRRMPLQGRLFLSVRMIGFHADLFGHKTKFFFLWEDIEDIQVIPPTLSSMGSPIMVMILKPGRGFDARHGAKKQDSDGRLKFHFHSFVSFDVAQRTIMALWKARALTPEQKVQIAEEESEGNGLQTADEESMAESVQEEVESKRHQTAEDDSDTRSLQNDDNGSFRGPEDVNMSMVYSSVLAVPTSFFMELFGGCDIDQRIAERAGCLNYTRTPWESEKPDVYQRQLRYKFDKLISRYRGEVTSTQQKSGLSGNNGWVVEEIMNLQGFMLGNYFTLHLRYQVEDLPSRSVGCSVQVYFGIEWLQHTRHQKRIRKSITSNLLKRLRVMFSELEKEYISGA</sequence>
<dbReference type="InterPro" id="IPR000008">
    <property type="entry name" value="C2_dom"/>
</dbReference>
<feature type="region of interest" description="Disordered" evidence="5">
    <location>
        <begin position="617"/>
        <end position="673"/>
    </location>
</feature>
<dbReference type="InterPro" id="IPR031968">
    <property type="entry name" value="VASt"/>
</dbReference>
<evidence type="ECO:0000259" key="7">
    <source>
        <dbReference type="PROSITE" id="PS51778"/>
    </source>
</evidence>
<evidence type="ECO:0000256" key="5">
    <source>
        <dbReference type="SAM" id="MobiDB-lite"/>
    </source>
</evidence>
<feature type="domain" description="C2" evidence="6">
    <location>
        <begin position="1"/>
        <end position="102"/>
    </location>
</feature>